<dbReference type="PROSITE" id="PS01324">
    <property type="entry name" value="GLYCOSYL_HYDROL_F4"/>
    <property type="match status" value="1"/>
</dbReference>
<keyword evidence="9" id="KW-0533">Nickel</keyword>
<dbReference type="AlphaFoldDB" id="A0A5K1IBG2"/>
<accession>A0A5K1IBG2</accession>
<proteinExistence type="inferred from homology"/>
<dbReference type="EMBL" id="CABWIE010000011">
    <property type="protein sequence ID" value="VWL92688.1"/>
    <property type="molecule type" value="Genomic_DNA"/>
</dbReference>
<dbReference type="OrthoDB" id="9767022at2"/>
<evidence type="ECO:0000256" key="2">
    <source>
        <dbReference type="ARBA" id="ARBA00022723"/>
    </source>
</evidence>
<evidence type="ECO:0000256" key="1">
    <source>
        <dbReference type="ARBA" id="ARBA00010141"/>
    </source>
</evidence>
<dbReference type="PANTHER" id="PTHR32092">
    <property type="entry name" value="6-PHOSPHO-BETA-GLUCOSIDASE-RELATED"/>
    <property type="match status" value="1"/>
</dbReference>
<feature type="active site" description="Proton acceptor" evidence="7">
    <location>
        <position position="263"/>
    </location>
</feature>
<keyword evidence="4 11" id="KW-0520">NAD</keyword>
<dbReference type="Pfam" id="PF02056">
    <property type="entry name" value="Glyco_hydro_4"/>
    <property type="match status" value="1"/>
</dbReference>
<protein>
    <submittedName>
        <fullName evidence="13">Maltose-6'-phosphate glucosidase MalH</fullName>
        <ecNumber evidence="13">3.2.1.122</ecNumber>
    </submittedName>
</protein>
<name>A0A5K1IBG2_9ACTN</name>
<evidence type="ECO:0000256" key="4">
    <source>
        <dbReference type="ARBA" id="ARBA00023027"/>
    </source>
</evidence>
<evidence type="ECO:0000259" key="12">
    <source>
        <dbReference type="Pfam" id="PF11975"/>
    </source>
</evidence>
<dbReference type="GO" id="GO:0016616">
    <property type="term" value="F:oxidoreductase activity, acting on the CH-OH group of donors, NAD or NADP as acceptor"/>
    <property type="evidence" value="ECO:0007669"/>
    <property type="project" value="InterPro"/>
</dbReference>
<dbReference type="RefSeq" id="WP_152073266.1">
    <property type="nucleotide sequence ID" value="NZ_CAAKNU010000112.1"/>
</dbReference>
<dbReference type="Gene3D" id="3.40.50.720">
    <property type="entry name" value="NAD(P)-binding Rossmann-like Domain"/>
    <property type="match status" value="1"/>
</dbReference>
<dbReference type="InterPro" id="IPR036291">
    <property type="entry name" value="NAD(P)-bd_dom_sf"/>
</dbReference>
<dbReference type="PRINTS" id="PR00732">
    <property type="entry name" value="GLHYDRLASE4"/>
</dbReference>
<keyword evidence="9" id="KW-0408">Iron</keyword>
<dbReference type="GO" id="GO:0050081">
    <property type="term" value="F:maltose-6'-phosphate glucosidase activity"/>
    <property type="evidence" value="ECO:0007669"/>
    <property type="project" value="UniProtKB-EC"/>
</dbReference>
<dbReference type="InterPro" id="IPR015955">
    <property type="entry name" value="Lactate_DH/Glyco_Ohase_4_C"/>
</dbReference>
<keyword evidence="9" id="KW-0170">Cobalt</keyword>
<feature type="binding site" evidence="9">
    <location>
        <position position="171"/>
    </location>
    <ligand>
        <name>Mn(2+)</name>
        <dbReference type="ChEBI" id="CHEBI:29035"/>
    </ligand>
</feature>
<gene>
    <name evidence="13" type="primary">malH</name>
    <name evidence="13" type="ORF">KCJAJFAP_02115</name>
</gene>
<reference evidence="13 14" key="1">
    <citation type="submission" date="2019-10" db="EMBL/GenBank/DDBJ databases">
        <authorList>
            <person name="Wolf R A."/>
        </authorList>
    </citation>
    <scope>NUCLEOTIDE SEQUENCE [LARGE SCALE GENOMIC DNA]</scope>
    <source>
        <strain evidence="13">Collinsella_aerofaciens_MC2</strain>
    </source>
</reference>
<dbReference type="Pfam" id="PF11975">
    <property type="entry name" value="Glyco_hydro_4C"/>
    <property type="match status" value="1"/>
</dbReference>
<dbReference type="InterPro" id="IPR019802">
    <property type="entry name" value="GlycHydrolase_4_CS"/>
</dbReference>
<evidence type="ECO:0000256" key="3">
    <source>
        <dbReference type="ARBA" id="ARBA00022801"/>
    </source>
</evidence>
<feature type="active site" description="Proton donor" evidence="7">
    <location>
        <position position="172"/>
    </location>
</feature>
<keyword evidence="6 11" id="KW-0326">Glycosidase</keyword>
<evidence type="ECO:0000313" key="14">
    <source>
        <dbReference type="Proteomes" id="UP000361836"/>
    </source>
</evidence>
<evidence type="ECO:0000256" key="10">
    <source>
        <dbReference type="PIRSR" id="PIRSR601088-4"/>
    </source>
</evidence>
<evidence type="ECO:0000256" key="7">
    <source>
        <dbReference type="PIRSR" id="PIRSR601088-1"/>
    </source>
</evidence>
<dbReference type="InterPro" id="IPR022616">
    <property type="entry name" value="Glyco_hydro_4_C"/>
</dbReference>
<sequence length="441" mass="50088">MKDKLNIVIVGGGSTWCPGILKALTKHMDILPLNRVMLYDIDAERQRPIGEFGKILFAEEEPGVEFGYTTDKDEAYTDVDFVLCQIRTGGYEMRSKDEKIPLHMGIIGQETVGPGGMAYGMRSMHDMVEIVNDVRAHSPEAWIINYTNPAAIVAYGLERVLPDEHRVLNICDQPVNLMRSYGRLLGRDMSKTEPVYFGLNHFGWFKHIYDEEGHDLVPQIKEYTEKNGFLPADAEQRDQSWLDTYAMVKDMLEDFPDYLPNTYLQYYLYPEYKVAHLDPDYTRSDEVINGREKRVFAECERVAEVGTAKNSSVVQNDAHGDMIVEITSAIYRNTNKTFIVIVPNNGIIEGMPDDAMVEVAASVGANGPQPYAVGKIGTFYRGLMENQYAYERLTVEAWMEGSYEKALQALTLNRLVGDAKKARKVLDKLIEANKDYWPELK</sequence>
<feature type="site" description="Increases basicity of active site Tyr" evidence="10">
    <location>
        <position position="110"/>
    </location>
</feature>
<keyword evidence="2 9" id="KW-0479">Metal-binding</keyword>
<feature type="binding site" evidence="8">
    <location>
        <position position="148"/>
    </location>
    <ligand>
        <name>substrate</name>
    </ligand>
</feature>
<dbReference type="CDD" id="cd05298">
    <property type="entry name" value="GH4_GlvA_pagL_like"/>
    <property type="match status" value="1"/>
</dbReference>
<evidence type="ECO:0000256" key="5">
    <source>
        <dbReference type="ARBA" id="ARBA00023211"/>
    </source>
</evidence>
<dbReference type="Gene3D" id="3.90.110.10">
    <property type="entry name" value="Lactate dehydrogenase/glycoside hydrolase, family 4, C-terminal"/>
    <property type="match status" value="1"/>
</dbReference>
<keyword evidence="5 9" id="KW-0464">Manganese</keyword>
<evidence type="ECO:0000256" key="6">
    <source>
        <dbReference type="ARBA" id="ARBA00023295"/>
    </source>
</evidence>
<comment type="cofactor">
    <cofactor evidence="11">
        <name>NAD(+)</name>
        <dbReference type="ChEBI" id="CHEBI:57540"/>
    </cofactor>
    <text evidence="11">Binds 1 NAD(+) per subunit.</text>
</comment>
<keyword evidence="14" id="KW-1185">Reference proteome</keyword>
<feature type="binding site" evidence="8">
    <location>
        <position position="94"/>
    </location>
    <ligand>
        <name>substrate</name>
    </ligand>
</feature>
<evidence type="ECO:0000256" key="8">
    <source>
        <dbReference type="PIRSR" id="PIRSR601088-2"/>
    </source>
</evidence>
<comment type="similarity">
    <text evidence="1 11">Belongs to the glycosyl hydrolase 4 family.</text>
</comment>
<keyword evidence="3 11" id="KW-0378">Hydrolase</keyword>
<dbReference type="Proteomes" id="UP000361836">
    <property type="component" value="Unassembled WGS sequence"/>
</dbReference>
<feature type="domain" description="Glycosyl hydrolase family 4 C-terminal" evidence="12">
    <location>
        <begin position="196"/>
        <end position="416"/>
    </location>
</feature>
<organism evidence="13 14">
    <name type="scientific">Collinsella aerofaciens</name>
    <dbReference type="NCBI Taxonomy" id="74426"/>
    <lineage>
        <taxon>Bacteria</taxon>
        <taxon>Bacillati</taxon>
        <taxon>Actinomycetota</taxon>
        <taxon>Coriobacteriia</taxon>
        <taxon>Coriobacteriales</taxon>
        <taxon>Coriobacteriaceae</taxon>
        <taxon>Collinsella</taxon>
    </lineage>
</organism>
<dbReference type="EC" id="3.2.1.122" evidence="13"/>
<feature type="binding site" evidence="8">
    <location>
        <position position="283"/>
    </location>
    <ligand>
        <name>substrate</name>
    </ligand>
</feature>
<dbReference type="GO" id="GO:0046872">
    <property type="term" value="F:metal ion binding"/>
    <property type="evidence" value="ECO:0007669"/>
    <property type="project" value="UniProtKB-KW"/>
</dbReference>
<dbReference type="PANTHER" id="PTHR32092:SF14">
    <property type="entry name" value="MALTOSE-6'-PHOSPHATE GLUCOSIDASE"/>
    <property type="match status" value="1"/>
</dbReference>
<evidence type="ECO:0000256" key="11">
    <source>
        <dbReference type="RuleBase" id="RU361152"/>
    </source>
</evidence>
<dbReference type="GO" id="GO:0005975">
    <property type="term" value="P:carbohydrate metabolic process"/>
    <property type="evidence" value="ECO:0007669"/>
    <property type="project" value="InterPro"/>
</dbReference>
<dbReference type="SUPFAM" id="SSF56327">
    <property type="entry name" value="LDH C-terminal domain-like"/>
    <property type="match status" value="1"/>
</dbReference>
<evidence type="ECO:0000313" key="13">
    <source>
        <dbReference type="EMBL" id="VWL92688.1"/>
    </source>
</evidence>
<dbReference type="SUPFAM" id="SSF51735">
    <property type="entry name" value="NAD(P)-binding Rossmann-fold domains"/>
    <property type="match status" value="1"/>
</dbReference>
<dbReference type="InterPro" id="IPR001088">
    <property type="entry name" value="Glyco_hydro_4"/>
</dbReference>
<feature type="binding site" evidence="9">
    <location>
        <position position="201"/>
    </location>
    <ligand>
        <name>Mn(2+)</name>
        <dbReference type="ChEBI" id="CHEBI:29035"/>
    </ligand>
</feature>
<evidence type="ECO:0000256" key="9">
    <source>
        <dbReference type="PIRSR" id="PIRSR601088-3"/>
    </source>
</evidence>